<dbReference type="Pfam" id="PF03070">
    <property type="entry name" value="TENA_THI-4"/>
    <property type="match status" value="1"/>
</dbReference>
<dbReference type="AlphaFoldDB" id="A0A6P1UZA9"/>
<sequence length="336" mass="38525">MPMVLPNTRIKPNGNEVIFFADKDEYALSEESAILFQAIFDKLDGTWSIAKISEFTHYPIDNIIQLLDFFSLEGLVIDININRDLSGRNLVSLVKNEASFWRKHINNQPFWQSVHRGECSAREIHGWGIEFYHYVDAANEYMANGVAYCRDTIDIRQKLSAQYSEEADHGEFFLQGLEKDGFTTDGITKSPPLPSTRALINYLNEVAMESTMVYASVFSLMQSDGIAFDEDNLKKYYGDLINFYPFASGMFTAFLKHASIDARHGHQISIFEKLYNNDSVVSATQVQRVISTIRQLARYFILFYDYISHYYSQKTSQLPRRSPRISDFSFSDGASL</sequence>
<feature type="domain" description="Thiaminase-2/PQQC" evidence="1">
    <location>
        <begin position="100"/>
        <end position="212"/>
    </location>
</feature>
<dbReference type="InterPro" id="IPR004305">
    <property type="entry name" value="Thiaminase-2/PQQC"/>
</dbReference>
<protein>
    <recommendedName>
        <fullName evidence="1">Thiaminase-2/PQQC domain-containing protein</fullName>
    </recommendedName>
</protein>
<dbReference type="Proteomes" id="UP000464389">
    <property type="component" value="Chromosome"/>
</dbReference>
<evidence type="ECO:0000313" key="2">
    <source>
        <dbReference type="EMBL" id="QHS46669.1"/>
    </source>
</evidence>
<dbReference type="InterPro" id="IPR016084">
    <property type="entry name" value="Haem_Oase-like_multi-hlx"/>
</dbReference>
<evidence type="ECO:0000259" key="1">
    <source>
        <dbReference type="Pfam" id="PF03070"/>
    </source>
</evidence>
<evidence type="ECO:0000313" key="3">
    <source>
        <dbReference type="Proteomes" id="UP000464389"/>
    </source>
</evidence>
<dbReference type="Gene3D" id="1.20.910.10">
    <property type="entry name" value="Heme oxygenase-like"/>
    <property type="match status" value="1"/>
</dbReference>
<accession>A0A6P1UZA9</accession>
<organism evidence="2 3">
    <name type="scientific">Klebsiella michiganensis</name>
    <dbReference type="NCBI Taxonomy" id="1134687"/>
    <lineage>
        <taxon>Bacteria</taxon>
        <taxon>Pseudomonadati</taxon>
        <taxon>Pseudomonadota</taxon>
        <taxon>Gammaproteobacteria</taxon>
        <taxon>Enterobacterales</taxon>
        <taxon>Enterobacteriaceae</taxon>
        <taxon>Klebsiella/Raoultella group</taxon>
        <taxon>Klebsiella</taxon>
    </lineage>
</organism>
<dbReference type="RefSeq" id="WP_162121901.1">
    <property type="nucleotide sequence ID" value="NZ_CP048108.1"/>
</dbReference>
<proteinExistence type="predicted"/>
<dbReference type="EMBL" id="CP048108">
    <property type="protein sequence ID" value="QHS46669.1"/>
    <property type="molecule type" value="Genomic_DNA"/>
</dbReference>
<gene>
    <name evidence="2" type="ORF">GW952_14210</name>
</gene>
<reference evidence="2 3" key="1">
    <citation type="submission" date="2020-01" db="EMBL/GenBank/DDBJ databases">
        <title>Bactrocera dorsalis gut bacteria genome.</title>
        <authorList>
            <person name="Zhang H."/>
            <person name="Cai Z."/>
        </authorList>
    </citation>
    <scope>NUCLEOTIDE SEQUENCE [LARGE SCALE GENOMIC DNA]</scope>
    <source>
        <strain evidence="2 3">BD177</strain>
    </source>
</reference>
<name>A0A6P1UZA9_9ENTR</name>
<dbReference type="SUPFAM" id="SSF48613">
    <property type="entry name" value="Heme oxygenase-like"/>
    <property type="match status" value="1"/>
</dbReference>